<evidence type="ECO:0000313" key="15">
    <source>
        <dbReference type="EMBL" id="KAG6579677.1"/>
    </source>
</evidence>
<dbReference type="InterPro" id="IPR001611">
    <property type="entry name" value="Leu-rich_rpt"/>
</dbReference>
<evidence type="ECO:0000259" key="14">
    <source>
        <dbReference type="Pfam" id="PF23598"/>
    </source>
</evidence>
<feature type="domain" description="Leucine-rich repeat-containing N-terminal plant-type" evidence="13">
    <location>
        <begin position="19"/>
        <end position="57"/>
    </location>
</feature>
<keyword evidence="8 12" id="KW-1133">Transmembrane helix</keyword>
<evidence type="ECO:0000256" key="1">
    <source>
        <dbReference type="ARBA" id="ARBA00004251"/>
    </source>
</evidence>
<evidence type="ECO:0000256" key="7">
    <source>
        <dbReference type="ARBA" id="ARBA00022737"/>
    </source>
</evidence>
<evidence type="ECO:0000256" key="4">
    <source>
        <dbReference type="ARBA" id="ARBA00022614"/>
    </source>
</evidence>
<keyword evidence="11" id="KW-0325">Glycoprotein</keyword>
<dbReference type="Pfam" id="PF13855">
    <property type="entry name" value="LRR_8"/>
    <property type="match status" value="2"/>
</dbReference>
<organism evidence="15 16">
    <name type="scientific">Cucurbita argyrosperma subsp. sororia</name>
    <dbReference type="NCBI Taxonomy" id="37648"/>
    <lineage>
        <taxon>Eukaryota</taxon>
        <taxon>Viridiplantae</taxon>
        <taxon>Streptophyta</taxon>
        <taxon>Embryophyta</taxon>
        <taxon>Tracheophyta</taxon>
        <taxon>Spermatophyta</taxon>
        <taxon>Magnoliopsida</taxon>
        <taxon>eudicotyledons</taxon>
        <taxon>Gunneridae</taxon>
        <taxon>Pentapetalae</taxon>
        <taxon>rosids</taxon>
        <taxon>fabids</taxon>
        <taxon>Cucurbitales</taxon>
        <taxon>Cucurbitaceae</taxon>
        <taxon>Cucurbiteae</taxon>
        <taxon>Cucurbita</taxon>
    </lineage>
</organism>
<keyword evidence="5 12" id="KW-0812">Transmembrane</keyword>
<keyword evidence="10 15" id="KW-0675">Receptor</keyword>
<evidence type="ECO:0000256" key="2">
    <source>
        <dbReference type="ARBA" id="ARBA00009592"/>
    </source>
</evidence>
<dbReference type="FunFam" id="3.80.10.10:FF:000111">
    <property type="entry name" value="LRR receptor-like serine/threonine-protein kinase ERECTA"/>
    <property type="match status" value="1"/>
</dbReference>
<name>A0AAV6MDF9_9ROSI</name>
<feature type="domain" description="Disease resistance R13L4/SHOC-2-like LRR" evidence="14">
    <location>
        <begin position="314"/>
        <end position="514"/>
    </location>
</feature>
<proteinExistence type="inferred from homology"/>
<dbReference type="Pfam" id="PF00560">
    <property type="entry name" value="LRR_1"/>
    <property type="match status" value="5"/>
</dbReference>
<comment type="subcellular location">
    <subcellularLocation>
        <location evidence="1">Cell membrane</location>
        <topology evidence="1">Single-pass type I membrane protein</topology>
    </subcellularLocation>
</comment>
<accession>A0AAV6MDF9</accession>
<evidence type="ECO:0000256" key="8">
    <source>
        <dbReference type="ARBA" id="ARBA00022989"/>
    </source>
</evidence>
<dbReference type="FunFam" id="3.80.10.10:FF:000095">
    <property type="entry name" value="LRR receptor-like serine/threonine-protein kinase GSO1"/>
    <property type="match status" value="1"/>
</dbReference>
<dbReference type="SMART" id="SM00369">
    <property type="entry name" value="LRR_TYP"/>
    <property type="match status" value="12"/>
</dbReference>
<feature type="transmembrane region" description="Helical" evidence="12">
    <location>
        <begin position="889"/>
        <end position="912"/>
    </location>
</feature>
<dbReference type="AlphaFoldDB" id="A0AAV6MDF9"/>
<protein>
    <submittedName>
        <fullName evidence="15">Receptor-like protein EIX2</fullName>
    </submittedName>
</protein>
<evidence type="ECO:0000256" key="10">
    <source>
        <dbReference type="ARBA" id="ARBA00023170"/>
    </source>
</evidence>
<keyword evidence="16" id="KW-1185">Reference proteome</keyword>
<keyword evidence="3" id="KW-1003">Cell membrane</keyword>
<keyword evidence="4" id="KW-0433">Leucine-rich repeat</keyword>
<evidence type="ECO:0000256" key="3">
    <source>
        <dbReference type="ARBA" id="ARBA00022475"/>
    </source>
</evidence>
<dbReference type="PANTHER" id="PTHR48063">
    <property type="entry name" value="LRR RECEPTOR-LIKE KINASE"/>
    <property type="match status" value="1"/>
</dbReference>
<dbReference type="InterPro" id="IPR013210">
    <property type="entry name" value="LRR_N_plant-typ"/>
</dbReference>
<evidence type="ECO:0000256" key="12">
    <source>
        <dbReference type="SAM" id="Phobius"/>
    </source>
</evidence>
<dbReference type="PROSITE" id="PS51450">
    <property type="entry name" value="LRR"/>
    <property type="match status" value="1"/>
</dbReference>
<dbReference type="Proteomes" id="UP000685013">
    <property type="component" value="Chromosome 15"/>
</dbReference>
<dbReference type="InterPro" id="IPR055414">
    <property type="entry name" value="LRR_R13L4/SHOC2-like"/>
</dbReference>
<feature type="non-terminal residue" evidence="15">
    <location>
        <position position="1"/>
    </location>
</feature>
<dbReference type="Pfam" id="PF08263">
    <property type="entry name" value="LRRNT_2"/>
    <property type="match status" value="1"/>
</dbReference>
<comment type="similarity">
    <text evidence="2">Belongs to the RLP family.</text>
</comment>
<evidence type="ECO:0000259" key="13">
    <source>
        <dbReference type="Pfam" id="PF08263"/>
    </source>
</evidence>
<dbReference type="InterPro" id="IPR046956">
    <property type="entry name" value="RLP23-like"/>
</dbReference>
<dbReference type="PANTHER" id="PTHR48063:SF112">
    <property type="entry name" value="RECEPTOR LIKE PROTEIN 30-LIKE"/>
    <property type="match status" value="1"/>
</dbReference>
<keyword evidence="7" id="KW-0677">Repeat</keyword>
<evidence type="ECO:0000256" key="6">
    <source>
        <dbReference type="ARBA" id="ARBA00022729"/>
    </source>
</evidence>
<evidence type="ECO:0000256" key="11">
    <source>
        <dbReference type="ARBA" id="ARBA00023180"/>
    </source>
</evidence>
<dbReference type="Pfam" id="PF23598">
    <property type="entry name" value="LRR_14"/>
    <property type="match status" value="1"/>
</dbReference>
<dbReference type="GO" id="GO:0005886">
    <property type="term" value="C:plasma membrane"/>
    <property type="evidence" value="ECO:0007669"/>
    <property type="project" value="UniProtKB-SubCell"/>
</dbReference>
<keyword evidence="6" id="KW-0732">Signal</keyword>
<gene>
    <name evidence="15" type="primary">EIX2</name>
    <name evidence="15" type="ORF">SDJN03_24125</name>
</gene>
<evidence type="ECO:0000256" key="9">
    <source>
        <dbReference type="ARBA" id="ARBA00023136"/>
    </source>
</evidence>
<comment type="caution">
    <text evidence="15">The sequence shown here is derived from an EMBL/GenBank/DDBJ whole genome shotgun (WGS) entry which is preliminary data.</text>
</comment>
<dbReference type="EMBL" id="JAGKQH010000015">
    <property type="protein sequence ID" value="KAG6579677.1"/>
    <property type="molecule type" value="Genomic_DNA"/>
</dbReference>
<reference evidence="15 16" key="1">
    <citation type="journal article" date="2021" name="Hortic Res">
        <title>The domestication of Cucurbita argyrosperma as revealed by the genome of its wild relative.</title>
        <authorList>
            <person name="Barrera-Redondo J."/>
            <person name="Sanchez-de la Vega G."/>
            <person name="Aguirre-Liguori J.A."/>
            <person name="Castellanos-Morales G."/>
            <person name="Gutierrez-Guerrero Y.T."/>
            <person name="Aguirre-Dugua X."/>
            <person name="Aguirre-Planter E."/>
            <person name="Tenaillon M.I."/>
            <person name="Lira-Saade R."/>
            <person name="Eguiarte L.E."/>
        </authorList>
    </citation>
    <scope>NUCLEOTIDE SEQUENCE [LARGE SCALE GENOMIC DNA]</scope>
    <source>
        <strain evidence="15">JBR-2021</strain>
    </source>
</reference>
<dbReference type="InterPro" id="IPR003591">
    <property type="entry name" value="Leu-rich_rpt_typical-subtyp"/>
</dbReference>
<evidence type="ECO:0000256" key="5">
    <source>
        <dbReference type="ARBA" id="ARBA00022692"/>
    </source>
</evidence>
<sequence length="948" mass="106562">MMVLLQFSFSRVSAIICIQKEREALLQFKKSFGTDPFHLLASWSGTNCCNWYGVGCNQTTGHVTMIDLRNNRLELSTSFYIHSLDPSLLELKYLNYLDLSGNNFDPTQIPNILGSMVELTYLNLSNSVFNAEVLPRQLGNLTKLVVLDLSNYFYYNTYPGLKSLNRDVEWISHLSSLHFFSLTGTDLSEASNLMQVLSSLPLLSSLILSDCSLQNNQLSFGSMNSSFLSRVQHLDLSKNNFHGPIPKVFHNMTSLKFLDLSENEFNFIDGGVSSFIFGNNCILKALDLSYNFNLGGDGFGSYENESMGCSRYDLQVLKLKGTSLKTKIPDWLGKFKNLRSLSLSRSHIYGSIPASLGNLSQLEDLDLSDNALTGAIPTSFGRLLNLRILSLEWNRLEELGQECFIQLENLEVLDISNNSLKGVLSEAHFANLSRLNSLLISYNEHLSLDVKSKWVPPFQLMFLDASSCIGCFQGAFPQWLRTQNALVRLWLFNTSISSAFPTWLRAQNLIILDLSHNQIVGPIPTSIGDQMPNLQFLYLNHNLINDSLPLSFCKLKNLTEVDLSNNEFSGMVQGCLLTSNLMYFDLSSNNFSGRFPYSHGNLSRVEMLNLRNNNFEGSMPSVLKNARDLNFLDLGMNKFSGNIPRWVGNNLGDLKCLMLRGNLFNGTIPSSLCNLTGLTNLDLAHNQLEGSIPQNLGNFAAMTEKVYVGFSFSREAYVAFSDYREKSISQSIKSNELDYTMKQLELMVNIDLSQNYLVGSIPSEITKLKGLIGLNLSHNNLTGTIPAEIGEIESLESLDLSFNQLSGPIPRSISRLNSLGDLKLSRNNLSGEIPQEGHLFTFNEASSFDDNPYLCGDPLPKKCTTKNSFEPSFTNIENQDEEEDKWDKWLLYIMIILGYVVGFWGVIGVLIFKRSWRTVERILHSQMNSQLFDNPLLRLLVCQSSRSF</sequence>
<evidence type="ECO:0000313" key="16">
    <source>
        <dbReference type="Proteomes" id="UP000685013"/>
    </source>
</evidence>
<dbReference type="SMART" id="SM00365">
    <property type="entry name" value="LRR_SD22"/>
    <property type="match status" value="8"/>
</dbReference>
<dbReference type="FunFam" id="3.80.10.10:FF:000041">
    <property type="entry name" value="LRR receptor-like serine/threonine-protein kinase ERECTA"/>
    <property type="match status" value="1"/>
</dbReference>
<keyword evidence="9 12" id="KW-0472">Membrane</keyword>